<keyword evidence="2" id="KW-1185">Reference proteome</keyword>
<dbReference type="AlphaFoldDB" id="A0A0R2MAH5"/>
<proteinExistence type="predicted"/>
<evidence type="ECO:0000313" key="1">
    <source>
        <dbReference type="EMBL" id="KRO10814.1"/>
    </source>
</evidence>
<reference evidence="1 2" key="1">
    <citation type="journal article" date="2015" name="Genome Announc.">
        <title>Expanding the biotechnology potential of lactobacilli through comparative genomics of 213 strains and associated genera.</title>
        <authorList>
            <person name="Sun Z."/>
            <person name="Harris H.M."/>
            <person name="McCann A."/>
            <person name="Guo C."/>
            <person name="Argimon S."/>
            <person name="Zhang W."/>
            <person name="Yang X."/>
            <person name="Jeffery I.B."/>
            <person name="Cooney J.C."/>
            <person name="Kagawa T.F."/>
            <person name="Liu W."/>
            <person name="Song Y."/>
            <person name="Salvetti E."/>
            <person name="Wrobel A."/>
            <person name="Rasinkangas P."/>
            <person name="Parkhill J."/>
            <person name="Rea M.C."/>
            <person name="O'Sullivan O."/>
            <person name="Ritari J."/>
            <person name="Douillard F.P."/>
            <person name="Paul Ross R."/>
            <person name="Yang R."/>
            <person name="Briner A.E."/>
            <person name="Felis G.E."/>
            <person name="de Vos W.M."/>
            <person name="Barrangou R."/>
            <person name="Klaenhammer T.R."/>
            <person name="Caufield P.W."/>
            <person name="Cui Y."/>
            <person name="Zhang H."/>
            <person name="O'Toole P.W."/>
        </authorList>
    </citation>
    <scope>NUCLEOTIDE SEQUENCE [LARGE SCALE GENOMIC DNA]</scope>
    <source>
        <strain evidence="1 2">LMG 26013</strain>
    </source>
</reference>
<dbReference type="STRING" id="942150.IV64_GL002501"/>
<dbReference type="Proteomes" id="UP000051783">
    <property type="component" value="Unassembled WGS sequence"/>
</dbReference>
<name>A0A0R2MAH5_9LACO</name>
<dbReference type="EMBL" id="JQCL01000057">
    <property type="protein sequence ID" value="KRO10814.1"/>
    <property type="molecule type" value="Genomic_DNA"/>
</dbReference>
<protein>
    <submittedName>
        <fullName evidence="1">Uncharacterized protein</fullName>
    </submittedName>
</protein>
<accession>A0A0R2MAH5</accession>
<comment type="caution">
    <text evidence="1">The sequence shown here is derived from an EMBL/GenBank/DDBJ whole genome shotgun (WGS) entry which is preliminary data.</text>
</comment>
<sequence>MPLPTLEVTHSALPQAFKAKLKINAMIRVGNVLRVGPFTGKKIPPKIMIR</sequence>
<gene>
    <name evidence="1" type="ORF">IV64_GL002501</name>
</gene>
<organism evidence="1 2">
    <name type="scientific">Lactiplantibacillus xiangfangensis</name>
    <dbReference type="NCBI Taxonomy" id="942150"/>
    <lineage>
        <taxon>Bacteria</taxon>
        <taxon>Bacillati</taxon>
        <taxon>Bacillota</taxon>
        <taxon>Bacilli</taxon>
        <taxon>Lactobacillales</taxon>
        <taxon>Lactobacillaceae</taxon>
        <taxon>Lactiplantibacillus</taxon>
    </lineage>
</organism>
<evidence type="ECO:0000313" key="2">
    <source>
        <dbReference type="Proteomes" id="UP000051783"/>
    </source>
</evidence>